<dbReference type="Gene3D" id="1.10.287.110">
    <property type="entry name" value="DnaJ domain"/>
    <property type="match status" value="1"/>
</dbReference>
<dbReference type="Proteomes" id="UP000094819">
    <property type="component" value="Unassembled WGS sequence"/>
</dbReference>
<sequence>MPPTHYDLLEIQQDASSSEIRKAYLKAVLCSHPDKCPEEGREAATDLFRKVQEAYETLLDPEARSEYNNSLVINHGPPSDPLTEPRGPPGTYTTQSLFSERPVYPPHHMYTSASFTTPGPRIPVYTWHVYSRRPPWLPVSSWSVE</sequence>
<dbReference type="RefSeq" id="XP_019033362.1">
    <property type="nucleotide sequence ID" value="XM_019174310.1"/>
</dbReference>
<dbReference type="AlphaFoldDB" id="A0A1E3JR09"/>
<evidence type="ECO:0000256" key="1">
    <source>
        <dbReference type="SAM" id="MobiDB-lite"/>
    </source>
</evidence>
<dbReference type="PROSITE" id="PS00636">
    <property type="entry name" value="DNAJ_1"/>
    <property type="match status" value="1"/>
</dbReference>
<dbReference type="PRINTS" id="PR00625">
    <property type="entry name" value="JDOMAIN"/>
</dbReference>
<reference evidence="3 4" key="1">
    <citation type="submission" date="2016-06" db="EMBL/GenBank/DDBJ databases">
        <title>Evolution of pathogenesis and genome organization in the Tremellales.</title>
        <authorList>
            <person name="Cuomo C."/>
            <person name="Litvintseva A."/>
            <person name="Heitman J."/>
            <person name="Chen Y."/>
            <person name="Sun S."/>
            <person name="Springer D."/>
            <person name="Dromer F."/>
            <person name="Young S."/>
            <person name="Zeng Q."/>
            <person name="Chapman S."/>
            <person name="Gujja S."/>
            <person name="Saif S."/>
            <person name="Birren B."/>
        </authorList>
    </citation>
    <scope>NUCLEOTIDE SEQUENCE [LARGE SCALE GENOMIC DNA]</scope>
    <source>
        <strain evidence="3 4">CBS 7118</strain>
    </source>
</reference>
<proteinExistence type="predicted"/>
<dbReference type="PANTHER" id="PTHR24074">
    <property type="entry name" value="CO-CHAPERONE PROTEIN DJLA"/>
    <property type="match status" value="1"/>
</dbReference>
<dbReference type="SMART" id="SM00271">
    <property type="entry name" value="DnaJ"/>
    <property type="match status" value="1"/>
</dbReference>
<gene>
    <name evidence="3" type="ORF">L198_02156</name>
</gene>
<comment type="caution">
    <text evidence="3">The sequence shown here is derived from an EMBL/GenBank/DDBJ whole genome shotgun (WGS) entry which is preliminary data.</text>
</comment>
<dbReference type="InterPro" id="IPR036869">
    <property type="entry name" value="J_dom_sf"/>
</dbReference>
<feature type="domain" description="J" evidence="2">
    <location>
        <begin position="4"/>
        <end position="71"/>
    </location>
</feature>
<dbReference type="Pfam" id="PF00226">
    <property type="entry name" value="DnaJ"/>
    <property type="match status" value="1"/>
</dbReference>
<dbReference type="OrthoDB" id="10250354at2759"/>
<accession>A0A1E3JR09</accession>
<evidence type="ECO:0000259" key="2">
    <source>
        <dbReference type="PROSITE" id="PS50076"/>
    </source>
</evidence>
<dbReference type="CDD" id="cd06257">
    <property type="entry name" value="DnaJ"/>
    <property type="match status" value="1"/>
</dbReference>
<dbReference type="InterPro" id="IPR018253">
    <property type="entry name" value="DnaJ_domain_CS"/>
</dbReference>
<protein>
    <recommendedName>
        <fullName evidence="2">J domain-containing protein</fullName>
    </recommendedName>
</protein>
<dbReference type="SUPFAM" id="SSF46565">
    <property type="entry name" value="Chaperone J-domain"/>
    <property type="match status" value="1"/>
</dbReference>
<dbReference type="InterPro" id="IPR050817">
    <property type="entry name" value="DjlA_DnaK_co-chaperone"/>
</dbReference>
<organism evidence="3 4">
    <name type="scientific">Cryptococcus wingfieldii CBS 7118</name>
    <dbReference type="NCBI Taxonomy" id="1295528"/>
    <lineage>
        <taxon>Eukaryota</taxon>
        <taxon>Fungi</taxon>
        <taxon>Dikarya</taxon>
        <taxon>Basidiomycota</taxon>
        <taxon>Agaricomycotina</taxon>
        <taxon>Tremellomycetes</taxon>
        <taxon>Tremellales</taxon>
        <taxon>Cryptococcaceae</taxon>
        <taxon>Cryptococcus</taxon>
    </lineage>
</organism>
<dbReference type="EMBL" id="AWGH01000005">
    <property type="protein sequence ID" value="ODO03311.1"/>
    <property type="molecule type" value="Genomic_DNA"/>
</dbReference>
<feature type="region of interest" description="Disordered" evidence="1">
    <location>
        <begin position="69"/>
        <end position="96"/>
    </location>
</feature>
<dbReference type="PROSITE" id="PS50076">
    <property type="entry name" value="DNAJ_2"/>
    <property type="match status" value="1"/>
</dbReference>
<evidence type="ECO:0000313" key="4">
    <source>
        <dbReference type="Proteomes" id="UP000094819"/>
    </source>
</evidence>
<name>A0A1E3JR09_9TREE</name>
<keyword evidence="4" id="KW-1185">Reference proteome</keyword>
<dbReference type="GeneID" id="30191369"/>
<evidence type="ECO:0000313" key="3">
    <source>
        <dbReference type="EMBL" id="ODO03311.1"/>
    </source>
</evidence>
<dbReference type="InterPro" id="IPR001623">
    <property type="entry name" value="DnaJ_domain"/>
</dbReference>